<dbReference type="EMBL" id="KQ972957">
    <property type="protein sequence ID" value="EFA12602.1"/>
    <property type="molecule type" value="Genomic_DNA"/>
</dbReference>
<protein>
    <submittedName>
        <fullName evidence="3">Uncharacterized protein</fullName>
    </submittedName>
</protein>
<feature type="domain" description="DUF4371" evidence="2">
    <location>
        <begin position="23"/>
        <end position="206"/>
    </location>
</feature>
<feature type="domain" description="HAT C-terminal dimerisation" evidence="1">
    <location>
        <begin position="280"/>
        <end position="353"/>
    </location>
</feature>
<dbReference type="SUPFAM" id="SSF53098">
    <property type="entry name" value="Ribonuclease H-like"/>
    <property type="match status" value="1"/>
</dbReference>
<dbReference type="InterPro" id="IPR008906">
    <property type="entry name" value="HATC_C_dom"/>
</dbReference>
<dbReference type="InParanoid" id="D7EJ75"/>
<evidence type="ECO:0000259" key="2">
    <source>
        <dbReference type="Pfam" id="PF14291"/>
    </source>
</evidence>
<dbReference type="Pfam" id="PF14291">
    <property type="entry name" value="DUF4371"/>
    <property type="match status" value="1"/>
</dbReference>
<keyword evidence="4" id="KW-1185">Reference proteome</keyword>
<proteinExistence type="predicted"/>
<name>D7EJ75_TRICA</name>
<evidence type="ECO:0000259" key="1">
    <source>
        <dbReference type="Pfam" id="PF05699"/>
    </source>
</evidence>
<sequence>MKEKIFGKSRIEHSLDNQLIISHRQHNDLVKKNRAVLKKLIDVVSFLGTHELSFRGHDESSTSTNRGNYVDLISLISRHDSLLMSHLEQSTVFRGTSNHIQYNLISAIGTVVLEKIKLEIKQARFVSIVLDETTDITNVSQLSAVLRYLTADGIKERFLGFIEVTGARTADSLYKIVCEIIKHYECTDKLVVQSYDGAAVMAGHLGGLQAKWITISAQISSRFGNFDNLKFIELCNFRDFQHKAISEDGLQSLMLHYGNYFEIVALRSQLSVVSVTEDTNTKTSASELLNFLNEMDLNKAYSEVVKLCELIVTIPATSASVERSFSVLKRIKNFVRNSSKEDRLSNLAVLSIGKDLLKEISEYPRFYDDVIAEFSKNIYAIYANR</sequence>
<dbReference type="OMA" id="WITISAQ"/>
<dbReference type="eggNOG" id="ENOG502R6J9">
    <property type="taxonomic scope" value="Eukaryota"/>
</dbReference>
<dbReference type="InterPro" id="IPR025398">
    <property type="entry name" value="DUF4371"/>
</dbReference>
<dbReference type="PhylomeDB" id="D7EJ75"/>
<reference evidence="3 4" key="1">
    <citation type="journal article" date="2008" name="Nature">
        <title>The genome of the model beetle and pest Tribolium castaneum.</title>
        <authorList>
            <consortium name="Tribolium Genome Sequencing Consortium"/>
            <person name="Richards S."/>
            <person name="Gibbs R.A."/>
            <person name="Weinstock G.M."/>
            <person name="Brown S.J."/>
            <person name="Denell R."/>
            <person name="Beeman R.W."/>
            <person name="Gibbs R."/>
            <person name="Beeman R.W."/>
            <person name="Brown S.J."/>
            <person name="Bucher G."/>
            <person name="Friedrich M."/>
            <person name="Grimmelikhuijzen C.J."/>
            <person name="Klingler M."/>
            <person name="Lorenzen M."/>
            <person name="Richards S."/>
            <person name="Roth S."/>
            <person name="Schroder R."/>
            <person name="Tautz D."/>
            <person name="Zdobnov E.M."/>
            <person name="Muzny D."/>
            <person name="Gibbs R.A."/>
            <person name="Weinstock G.M."/>
            <person name="Attaway T."/>
            <person name="Bell S."/>
            <person name="Buhay C.J."/>
            <person name="Chandrabose M.N."/>
            <person name="Chavez D."/>
            <person name="Clerk-Blankenburg K.P."/>
            <person name="Cree A."/>
            <person name="Dao M."/>
            <person name="Davis C."/>
            <person name="Chacko J."/>
            <person name="Dinh H."/>
            <person name="Dugan-Rocha S."/>
            <person name="Fowler G."/>
            <person name="Garner T.T."/>
            <person name="Garnes J."/>
            <person name="Gnirke A."/>
            <person name="Hawes A."/>
            <person name="Hernandez J."/>
            <person name="Hines S."/>
            <person name="Holder M."/>
            <person name="Hume J."/>
            <person name="Jhangiani S.N."/>
            <person name="Joshi V."/>
            <person name="Khan Z.M."/>
            <person name="Jackson L."/>
            <person name="Kovar C."/>
            <person name="Kowis A."/>
            <person name="Lee S."/>
            <person name="Lewis L.R."/>
            <person name="Margolis J."/>
            <person name="Morgan M."/>
            <person name="Nazareth L.V."/>
            <person name="Nguyen N."/>
            <person name="Okwuonu G."/>
            <person name="Parker D."/>
            <person name="Richards S."/>
            <person name="Ruiz S.J."/>
            <person name="Santibanez J."/>
            <person name="Savard J."/>
            <person name="Scherer S.E."/>
            <person name="Schneider B."/>
            <person name="Sodergren E."/>
            <person name="Tautz D."/>
            <person name="Vattahil S."/>
            <person name="Villasana D."/>
            <person name="White C.S."/>
            <person name="Wright R."/>
            <person name="Park Y."/>
            <person name="Beeman R.W."/>
            <person name="Lord J."/>
            <person name="Oppert B."/>
            <person name="Lorenzen M."/>
            <person name="Brown S."/>
            <person name="Wang L."/>
            <person name="Savard J."/>
            <person name="Tautz D."/>
            <person name="Richards S."/>
            <person name="Weinstock G."/>
            <person name="Gibbs R.A."/>
            <person name="Liu Y."/>
            <person name="Worley K."/>
            <person name="Weinstock G."/>
            <person name="Elsik C.G."/>
            <person name="Reese J.T."/>
            <person name="Elhaik E."/>
            <person name="Landan G."/>
            <person name="Graur D."/>
            <person name="Arensburger P."/>
            <person name="Atkinson P."/>
            <person name="Beeman R.W."/>
            <person name="Beidler J."/>
            <person name="Brown S.J."/>
            <person name="Demuth J.P."/>
            <person name="Drury D.W."/>
            <person name="Du Y.Z."/>
            <person name="Fujiwara H."/>
            <person name="Lorenzen M."/>
            <person name="Maselli V."/>
            <person name="Osanai M."/>
            <person name="Park Y."/>
            <person name="Robertson H.M."/>
            <person name="Tu Z."/>
            <person name="Wang J.J."/>
            <person name="Wang S."/>
            <person name="Richards S."/>
            <person name="Song H."/>
            <person name="Zhang L."/>
            <person name="Sodergren E."/>
            <person name="Werner D."/>
            <person name="Stanke M."/>
            <person name="Morgenstern B."/>
            <person name="Solovyev V."/>
            <person name="Kosarev P."/>
            <person name="Brown G."/>
            <person name="Chen H.C."/>
            <person name="Ermolaeva O."/>
            <person name="Hlavina W."/>
            <person name="Kapustin Y."/>
            <person name="Kiryutin B."/>
            <person name="Kitts P."/>
            <person name="Maglott D."/>
            <person name="Pruitt K."/>
            <person name="Sapojnikov V."/>
            <person name="Souvorov A."/>
            <person name="Mackey A.J."/>
            <person name="Waterhouse R.M."/>
            <person name="Wyder S."/>
            <person name="Zdobnov E.M."/>
            <person name="Zdobnov E.M."/>
            <person name="Wyder S."/>
            <person name="Kriventseva E.V."/>
            <person name="Kadowaki T."/>
            <person name="Bork P."/>
            <person name="Aranda M."/>
            <person name="Bao R."/>
            <person name="Beermann A."/>
            <person name="Berns N."/>
            <person name="Bolognesi R."/>
            <person name="Bonneton F."/>
            <person name="Bopp D."/>
            <person name="Brown S.J."/>
            <person name="Bucher G."/>
            <person name="Butts T."/>
            <person name="Chaumot A."/>
            <person name="Denell R.E."/>
            <person name="Ferrier D.E."/>
            <person name="Friedrich M."/>
            <person name="Gordon C.M."/>
            <person name="Jindra M."/>
            <person name="Klingler M."/>
            <person name="Lan Q."/>
            <person name="Lattorff H.M."/>
            <person name="Laudet V."/>
            <person name="von Levetsow C."/>
            <person name="Liu Z."/>
            <person name="Lutz R."/>
            <person name="Lynch J.A."/>
            <person name="da Fonseca R.N."/>
            <person name="Posnien N."/>
            <person name="Reuter R."/>
            <person name="Roth S."/>
            <person name="Savard J."/>
            <person name="Schinko J.B."/>
            <person name="Schmitt C."/>
            <person name="Schoppmeier M."/>
            <person name="Schroder R."/>
            <person name="Shippy T.D."/>
            <person name="Simonnet F."/>
            <person name="Marques-Souza H."/>
            <person name="Tautz D."/>
            <person name="Tomoyasu Y."/>
            <person name="Trauner J."/>
            <person name="Van der Zee M."/>
            <person name="Vervoort M."/>
            <person name="Wittkopp N."/>
            <person name="Wimmer E.A."/>
            <person name="Yang X."/>
            <person name="Jones A.K."/>
            <person name="Sattelle D.B."/>
            <person name="Ebert P.R."/>
            <person name="Nelson D."/>
            <person name="Scott J.G."/>
            <person name="Beeman R.W."/>
            <person name="Muthukrishnan S."/>
            <person name="Kramer K.J."/>
            <person name="Arakane Y."/>
            <person name="Beeman R.W."/>
            <person name="Zhu Q."/>
            <person name="Hogenkamp D."/>
            <person name="Dixit R."/>
            <person name="Oppert B."/>
            <person name="Jiang H."/>
            <person name="Zou Z."/>
            <person name="Marshall J."/>
            <person name="Elpidina E."/>
            <person name="Vinokurov K."/>
            <person name="Oppert C."/>
            <person name="Zou Z."/>
            <person name="Evans J."/>
            <person name="Lu Z."/>
            <person name="Zhao P."/>
            <person name="Sumathipala N."/>
            <person name="Altincicek B."/>
            <person name="Vilcinskas A."/>
            <person name="Williams M."/>
            <person name="Hultmark D."/>
            <person name="Hetru C."/>
            <person name="Jiang H."/>
            <person name="Grimmelikhuijzen C.J."/>
            <person name="Hauser F."/>
            <person name="Cazzamali G."/>
            <person name="Williamson M."/>
            <person name="Park Y."/>
            <person name="Li B."/>
            <person name="Tanaka Y."/>
            <person name="Predel R."/>
            <person name="Neupert S."/>
            <person name="Schachtner J."/>
            <person name="Verleyen P."/>
            <person name="Raible F."/>
            <person name="Bork P."/>
            <person name="Friedrich M."/>
            <person name="Walden K.K."/>
            <person name="Robertson H.M."/>
            <person name="Angeli S."/>
            <person name="Foret S."/>
            <person name="Bucher G."/>
            <person name="Schuetz S."/>
            <person name="Maleszka R."/>
            <person name="Wimmer E.A."/>
            <person name="Beeman R.W."/>
            <person name="Lorenzen M."/>
            <person name="Tomoyasu Y."/>
            <person name="Miller S.C."/>
            <person name="Grossmann D."/>
            <person name="Bucher G."/>
        </authorList>
    </citation>
    <scope>NUCLEOTIDE SEQUENCE [LARGE SCALE GENOMIC DNA]</scope>
    <source>
        <strain evidence="3 4">Georgia GA2</strain>
    </source>
</reference>
<evidence type="ECO:0000313" key="4">
    <source>
        <dbReference type="Proteomes" id="UP000007266"/>
    </source>
</evidence>
<organism evidence="3 4">
    <name type="scientific">Tribolium castaneum</name>
    <name type="common">Red flour beetle</name>
    <dbReference type="NCBI Taxonomy" id="7070"/>
    <lineage>
        <taxon>Eukaryota</taxon>
        <taxon>Metazoa</taxon>
        <taxon>Ecdysozoa</taxon>
        <taxon>Arthropoda</taxon>
        <taxon>Hexapoda</taxon>
        <taxon>Insecta</taxon>
        <taxon>Pterygota</taxon>
        <taxon>Neoptera</taxon>
        <taxon>Endopterygota</taxon>
        <taxon>Coleoptera</taxon>
        <taxon>Polyphaga</taxon>
        <taxon>Cucujiformia</taxon>
        <taxon>Tenebrionidae</taxon>
        <taxon>Tenebrionidae incertae sedis</taxon>
        <taxon>Tribolium</taxon>
    </lineage>
</organism>
<dbReference type="STRING" id="7070.D7EJ75"/>
<dbReference type="InterPro" id="IPR012337">
    <property type="entry name" value="RNaseH-like_sf"/>
</dbReference>
<evidence type="ECO:0000313" key="3">
    <source>
        <dbReference type="EMBL" id="EFA12602.1"/>
    </source>
</evidence>
<dbReference type="GO" id="GO:0046983">
    <property type="term" value="F:protein dimerization activity"/>
    <property type="evidence" value="ECO:0007669"/>
    <property type="project" value="InterPro"/>
</dbReference>
<accession>D7EJ75</accession>
<dbReference type="PANTHER" id="PTHR45749:SF21">
    <property type="entry name" value="DUF4371 DOMAIN-CONTAINING PROTEIN"/>
    <property type="match status" value="1"/>
</dbReference>
<dbReference type="PANTHER" id="PTHR45749">
    <property type="match status" value="1"/>
</dbReference>
<dbReference type="AlphaFoldDB" id="D7EJ75"/>
<gene>
    <name evidence="3" type="primary">GLEAN_01842</name>
    <name evidence="3" type="ORF">TcasGA2_TC001842</name>
</gene>
<dbReference type="Proteomes" id="UP000007266">
    <property type="component" value="Unassembled WGS sequence"/>
</dbReference>
<dbReference type="Pfam" id="PF05699">
    <property type="entry name" value="Dimer_Tnp_hAT"/>
    <property type="match status" value="1"/>
</dbReference>
<dbReference type="HOGENOM" id="CLU_006175_4_2_1"/>
<reference evidence="3 4" key="2">
    <citation type="journal article" date="2010" name="Nucleic Acids Res.">
        <title>BeetleBase in 2010: revisions to provide comprehensive genomic information for Tribolium castaneum.</title>
        <authorList>
            <person name="Kim H.S."/>
            <person name="Murphy T."/>
            <person name="Xia J."/>
            <person name="Caragea D."/>
            <person name="Park Y."/>
            <person name="Beeman R.W."/>
            <person name="Lorenzen M.D."/>
            <person name="Butcher S."/>
            <person name="Manak J.R."/>
            <person name="Brown S.J."/>
        </authorList>
    </citation>
    <scope>NUCLEOTIDE SEQUENCE [LARGE SCALE GENOMIC DNA]</scope>
    <source>
        <strain evidence="3 4">Georgia GA2</strain>
    </source>
</reference>